<sequence length="160" mass="18720">MTIILLLVIIDLSIKTIMYFNFINTHIKFLGGYLGIAPTINRDQISEFETQFNIGINTPTLIILNVFILTILFYIYYRFIKTGYMNLHIRVIIAMFISGSICSLIDKIVLRGSINYFYVNTWAFDLKDIYLYTSLLYLIFYLLKPTNFTAKVQIKKLPNE</sequence>
<evidence type="ECO:0000256" key="1">
    <source>
        <dbReference type="SAM" id="Phobius"/>
    </source>
</evidence>
<keyword evidence="1" id="KW-0812">Transmembrane</keyword>
<dbReference type="GO" id="GO:0004190">
    <property type="term" value="F:aspartic-type endopeptidase activity"/>
    <property type="evidence" value="ECO:0007669"/>
    <property type="project" value="InterPro"/>
</dbReference>
<dbReference type="Proteomes" id="UP000036923">
    <property type="component" value="Unassembled WGS sequence"/>
</dbReference>
<name>A0A0L6JVC2_9FIRM</name>
<organism evidence="2 3">
    <name type="scientific">Pseudobacteroides cellulosolvens ATCC 35603 = DSM 2933</name>
    <dbReference type="NCBI Taxonomy" id="398512"/>
    <lineage>
        <taxon>Bacteria</taxon>
        <taxon>Bacillati</taxon>
        <taxon>Bacillota</taxon>
        <taxon>Clostridia</taxon>
        <taxon>Eubacteriales</taxon>
        <taxon>Oscillospiraceae</taxon>
        <taxon>Pseudobacteroides</taxon>
    </lineage>
</organism>
<dbReference type="InterPro" id="IPR001872">
    <property type="entry name" value="Peptidase_A8"/>
</dbReference>
<dbReference type="OrthoDB" id="1653128at2"/>
<feature type="transmembrane region" description="Helical" evidence="1">
    <location>
        <begin position="56"/>
        <end position="77"/>
    </location>
</feature>
<protein>
    <submittedName>
        <fullName evidence="2">Peptidase A8 signal peptidase II</fullName>
    </submittedName>
</protein>
<dbReference type="RefSeq" id="WP_036935661.1">
    <property type="nucleotide sequence ID" value="NZ_JQKC01000001.1"/>
</dbReference>
<evidence type="ECO:0000313" key="2">
    <source>
        <dbReference type="EMBL" id="KNY29377.1"/>
    </source>
</evidence>
<evidence type="ECO:0000313" key="3">
    <source>
        <dbReference type="Proteomes" id="UP000036923"/>
    </source>
</evidence>
<keyword evidence="3" id="KW-1185">Reference proteome</keyword>
<proteinExistence type="predicted"/>
<comment type="caution">
    <text evidence="2">The sequence shown here is derived from an EMBL/GenBank/DDBJ whole genome shotgun (WGS) entry which is preliminary data.</text>
</comment>
<accession>A0A0L6JVC2</accession>
<dbReference type="AlphaFoldDB" id="A0A0L6JVC2"/>
<gene>
    <name evidence="2" type="ORF">Bccel_4651</name>
</gene>
<dbReference type="EMBL" id="LGTC01000001">
    <property type="protein sequence ID" value="KNY29377.1"/>
    <property type="molecule type" value="Genomic_DNA"/>
</dbReference>
<feature type="transmembrane region" description="Helical" evidence="1">
    <location>
        <begin position="129"/>
        <end position="146"/>
    </location>
</feature>
<feature type="transmembrane region" description="Helical" evidence="1">
    <location>
        <begin position="89"/>
        <end position="109"/>
    </location>
</feature>
<dbReference type="STRING" id="398512.Bccel_4651"/>
<reference evidence="3" key="1">
    <citation type="submission" date="2015-07" db="EMBL/GenBank/DDBJ databases">
        <title>Near-Complete Genome Sequence of the Cellulolytic Bacterium Bacteroides (Pseudobacteroides) cellulosolvens ATCC 35603.</title>
        <authorList>
            <person name="Dassa B."/>
            <person name="Utturkar S.M."/>
            <person name="Klingeman D.M."/>
            <person name="Hurt R.A."/>
            <person name="Keller M."/>
            <person name="Xu J."/>
            <person name="Reddy Y.H.K."/>
            <person name="Borovok I."/>
            <person name="Grinberg I.R."/>
            <person name="Lamed R."/>
            <person name="Zhivin O."/>
            <person name="Bayer E.A."/>
            <person name="Brown S.D."/>
        </authorList>
    </citation>
    <scope>NUCLEOTIDE SEQUENCE [LARGE SCALE GENOMIC DNA]</scope>
    <source>
        <strain evidence="3">DSM 2933</strain>
    </source>
</reference>
<dbReference type="eggNOG" id="COG0597">
    <property type="taxonomic scope" value="Bacteria"/>
</dbReference>
<dbReference type="GO" id="GO:0006508">
    <property type="term" value="P:proteolysis"/>
    <property type="evidence" value="ECO:0007669"/>
    <property type="project" value="InterPro"/>
</dbReference>
<keyword evidence="1" id="KW-1133">Transmembrane helix</keyword>
<keyword evidence="1" id="KW-0472">Membrane</keyword>
<dbReference type="Pfam" id="PF01252">
    <property type="entry name" value="Peptidase_A8"/>
    <property type="match status" value="1"/>
</dbReference>
<dbReference type="GO" id="GO:0016020">
    <property type="term" value="C:membrane"/>
    <property type="evidence" value="ECO:0007669"/>
    <property type="project" value="InterPro"/>
</dbReference>